<dbReference type="OrthoDB" id="204488at2759"/>
<dbReference type="Proteomes" id="UP001165082">
    <property type="component" value="Unassembled WGS sequence"/>
</dbReference>
<evidence type="ECO:0000313" key="2">
    <source>
        <dbReference type="Proteomes" id="UP001165082"/>
    </source>
</evidence>
<gene>
    <name evidence="1" type="ORF">TrRE_jg3638</name>
</gene>
<keyword evidence="2" id="KW-1185">Reference proteome</keyword>
<accession>A0A9W6ZAH2</accession>
<dbReference type="AlphaFoldDB" id="A0A9W6ZAH2"/>
<comment type="caution">
    <text evidence="1">The sequence shown here is derived from an EMBL/GenBank/DDBJ whole genome shotgun (WGS) entry which is preliminary data.</text>
</comment>
<organism evidence="1 2">
    <name type="scientific">Triparma retinervis</name>
    <dbReference type="NCBI Taxonomy" id="2557542"/>
    <lineage>
        <taxon>Eukaryota</taxon>
        <taxon>Sar</taxon>
        <taxon>Stramenopiles</taxon>
        <taxon>Ochrophyta</taxon>
        <taxon>Bolidophyceae</taxon>
        <taxon>Parmales</taxon>
        <taxon>Triparmaceae</taxon>
        <taxon>Triparma</taxon>
    </lineage>
</organism>
<proteinExistence type="predicted"/>
<feature type="non-terminal residue" evidence="1">
    <location>
        <position position="106"/>
    </location>
</feature>
<sequence>MPSSPAPSISSPAPSSPYYNALVSAYVTRATSPSNLKVISTETKHALDRKVTRSEEKRRERERINRSMVNRERWWEKDVVKGGEDCSEHQKFLADDVGGFTGIYKQ</sequence>
<name>A0A9W6ZAH2_9STRA</name>
<protein>
    <submittedName>
        <fullName evidence="1">Uncharacterized protein</fullName>
    </submittedName>
</protein>
<reference evidence="1" key="1">
    <citation type="submission" date="2022-07" db="EMBL/GenBank/DDBJ databases">
        <title>Genome analysis of Parmales, a sister group of diatoms, reveals the evolutionary specialization of diatoms from phago-mixotrophs to photoautotrophs.</title>
        <authorList>
            <person name="Ban H."/>
            <person name="Sato S."/>
            <person name="Yoshikawa S."/>
            <person name="Kazumasa Y."/>
            <person name="Nakamura Y."/>
            <person name="Ichinomiya M."/>
            <person name="Saitoh K."/>
            <person name="Sato N."/>
            <person name="Blanc-Mathieu R."/>
            <person name="Endo H."/>
            <person name="Kuwata A."/>
            <person name="Ogata H."/>
        </authorList>
    </citation>
    <scope>NUCLEOTIDE SEQUENCE</scope>
</reference>
<evidence type="ECO:0000313" key="1">
    <source>
        <dbReference type="EMBL" id="GMH48656.1"/>
    </source>
</evidence>
<dbReference type="EMBL" id="BRXZ01004427">
    <property type="protein sequence ID" value="GMH48656.1"/>
    <property type="molecule type" value="Genomic_DNA"/>
</dbReference>